<dbReference type="EMBL" id="JAKEVY010000002">
    <property type="protein sequence ID" value="MCF1714798.1"/>
    <property type="molecule type" value="Genomic_DNA"/>
</dbReference>
<evidence type="ECO:0000313" key="2">
    <source>
        <dbReference type="Proteomes" id="UP001200145"/>
    </source>
</evidence>
<gene>
    <name evidence="1" type="ORF">L0U88_09190</name>
</gene>
<evidence type="ECO:0008006" key="3">
    <source>
        <dbReference type="Google" id="ProtNLM"/>
    </source>
</evidence>
<proteinExistence type="predicted"/>
<comment type="caution">
    <text evidence="1">The sequence shown here is derived from an EMBL/GenBank/DDBJ whole genome shotgun (WGS) entry which is preliminary data.</text>
</comment>
<protein>
    <recommendedName>
        <fullName evidence="3">Delta-aminolevulinic acid dehydratase</fullName>
    </recommendedName>
</protein>
<accession>A0ABS9BI68</accession>
<dbReference type="RefSeq" id="WP_234865751.1">
    <property type="nucleotide sequence ID" value="NZ_JAKEVY010000002.1"/>
</dbReference>
<organism evidence="1 2">
    <name type="scientific">Flavihumibacter fluminis</name>
    <dbReference type="NCBI Taxonomy" id="2909236"/>
    <lineage>
        <taxon>Bacteria</taxon>
        <taxon>Pseudomonadati</taxon>
        <taxon>Bacteroidota</taxon>
        <taxon>Chitinophagia</taxon>
        <taxon>Chitinophagales</taxon>
        <taxon>Chitinophagaceae</taxon>
        <taxon>Flavihumibacter</taxon>
    </lineage>
</organism>
<evidence type="ECO:0000313" key="1">
    <source>
        <dbReference type="EMBL" id="MCF1714798.1"/>
    </source>
</evidence>
<sequence>MSNKIAASFQKLKEFCEHEEFKGYDPYDGLNSSFFQKLPWAPKNRFARLVWIQAFKRMPLNLRPVVGIKKEYNPKALGIFLSGYCQLYRMDPKEEYLERIRFFVDKIIASETPGYSGACWGYNFDWESRAFFQPKFTPTVVASSFIANALLDAYDITGEQCLLDKARSTCDFFLKDLNRTEDADGNFAFSYSGNDKAIVFNASLLGSRLLARVYHHTGEEELKIIARKSVAFCCNHQKPDGSWSYGTYSFHQWIDNFHTGYNLECLTDYRDFTGDRSFDAVIEKGLDYYLKTFFTSEGISKYYSNKTYPIDIHAPTQLVITLAKLNRFQEHKALIDKVVNWTIDHMQDPRGYFYYQINKYFHSRIPYMRWSQSWMFYALAIYLRQVKELSRQSNPRVAHENLV</sequence>
<name>A0ABS9BI68_9BACT</name>
<reference evidence="1 2" key="1">
    <citation type="submission" date="2022-01" db="EMBL/GenBank/DDBJ databases">
        <title>Flavihumibacter sp. nov., isolated from sediment of a river.</title>
        <authorList>
            <person name="Liu H."/>
        </authorList>
    </citation>
    <scope>NUCLEOTIDE SEQUENCE [LARGE SCALE GENOMIC DNA]</scope>
    <source>
        <strain evidence="1 2">RY-1</strain>
    </source>
</reference>
<dbReference type="SUPFAM" id="SSF48208">
    <property type="entry name" value="Six-hairpin glycosidases"/>
    <property type="match status" value="1"/>
</dbReference>
<dbReference type="Proteomes" id="UP001200145">
    <property type="component" value="Unassembled WGS sequence"/>
</dbReference>
<dbReference type="InterPro" id="IPR008928">
    <property type="entry name" value="6-hairpin_glycosidase_sf"/>
</dbReference>
<dbReference type="Gene3D" id="1.50.10.20">
    <property type="match status" value="1"/>
</dbReference>
<keyword evidence="2" id="KW-1185">Reference proteome</keyword>